<evidence type="ECO:0000313" key="4">
    <source>
        <dbReference type="Proteomes" id="UP000813461"/>
    </source>
</evidence>
<sequence>MELANVPLPDIPNASDVITPGVLESPSATASVFAASSTLPAPGPTESLPALINRCLNATAEAIVPGLVRQGWQHLFTTARDKYVASSASYRYGGPICAFLAVLAEYQQPGFLPRPDTISNAIIGLLCAMALVLGILALQEYIETKQWPWQDEGWVWPWEAWLWGETVYDLGASMTTDVNGVVSPTGRATTFAPGTPLRDPLSYTPEGSPNYSSSFIAVRHNTTPRSRTNDNISMPPPTAFKQPIIIPPTPQLPPGMRPTYTAPLTPAQIHHSGLLGESPAPRVLKNTGESGNAFFDRAERLREVDEWSRPGQSTGSLRMGLAQKMLEKKVYKEGSVEGGRGASNKAYDTKKKRLESFLVDVDEDAGEQGVSRSTIDVVDAVLRARVQQTEEDIDLWLVTPMDVDSEFQPPNSSWWSCVFHAYHLPATLGVWGFSLLYVIAKPGQWAEYSVTSFLTALFYFIFLTVSNVIYVICFVRGRTTTTIIPCISSLWYKIYTFLLISLMTVLITIAALETSRGQDGTYSSSAEGAVKECTSR</sequence>
<feature type="compositionally biased region" description="Polar residues" evidence="1">
    <location>
        <begin position="223"/>
        <end position="232"/>
    </location>
</feature>
<evidence type="ECO:0000256" key="2">
    <source>
        <dbReference type="SAM" id="Phobius"/>
    </source>
</evidence>
<gene>
    <name evidence="3" type="ORF">FB567DRAFT_553446</name>
</gene>
<dbReference type="OrthoDB" id="3796633at2759"/>
<organism evidence="3 4">
    <name type="scientific">Paraphoma chrysanthemicola</name>
    <dbReference type="NCBI Taxonomy" id="798071"/>
    <lineage>
        <taxon>Eukaryota</taxon>
        <taxon>Fungi</taxon>
        <taxon>Dikarya</taxon>
        <taxon>Ascomycota</taxon>
        <taxon>Pezizomycotina</taxon>
        <taxon>Dothideomycetes</taxon>
        <taxon>Pleosporomycetidae</taxon>
        <taxon>Pleosporales</taxon>
        <taxon>Pleosporineae</taxon>
        <taxon>Phaeosphaeriaceae</taxon>
        <taxon>Paraphoma</taxon>
    </lineage>
</organism>
<keyword evidence="2" id="KW-0472">Membrane</keyword>
<evidence type="ECO:0000313" key="3">
    <source>
        <dbReference type="EMBL" id="KAH7075180.1"/>
    </source>
</evidence>
<feature type="transmembrane region" description="Helical" evidence="2">
    <location>
        <begin position="421"/>
        <end position="440"/>
    </location>
</feature>
<name>A0A8K0QYQ7_9PLEO</name>
<proteinExistence type="predicted"/>
<protein>
    <submittedName>
        <fullName evidence="3">Uncharacterized protein</fullName>
    </submittedName>
</protein>
<keyword evidence="4" id="KW-1185">Reference proteome</keyword>
<feature type="region of interest" description="Disordered" evidence="1">
    <location>
        <begin position="223"/>
        <end position="243"/>
    </location>
</feature>
<feature type="transmembrane region" description="Helical" evidence="2">
    <location>
        <begin position="494"/>
        <end position="512"/>
    </location>
</feature>
<reference evidence="3" key="1">
    <citation type="journal article" date="2021" name="Nat. Commun.">
        <title>Genetic determinants of endophytism in the Arabidopsis root mycobiome.</title>
        <authorList>
            <person name="Mesny F."/>
            <person name="Miyauchi S."/>
            <person name="Thiergart T."/>
            <person name="Pickel B."/>
            <person name="Atanasova L."/>
            <person name="Karlsson M."/>
            <person name="Huettel B."/>
            <person name="Barry K.W."/>
            <person name="Haridas S."/>
            <person name="Chen C."/>
            <person name="Bauer D."/>
            <person name="Andreopoulos W."/>
            <person name="Pangilinan J."/>
            <person name="LaButti K."/>
            <person name="Riley R."/>
            <person name="Lipzen A."/>
            <person name="Clum A."/>
            <person name="Drula E."/>
            <person name="Henrissat B."/>
            <person name="Kohler A."/>
            <person name="Grigoriev I.V."/>
            <person name="Martin F.M."/>
            <person name="Hacquard S."/>
        </authorList>
    </citation>
    <scope>NUCLEOTIDE SEQUENCE</scope>
    <source>
        <strain evidence="3">MPI-SDFR-AT-0120</strain>
    </source>
</reference>
<dbReference type="Proteomes" id="UP000813461">
    <property type="component" value="Unassembled WGS sequence"/>
</dbReference>
<keyword evidence="2" id="KW-0812">Transmembrane</keyword>
<feature type="transmembrane region" description="Helical" evidence="2">
    <location>
        <begin position="118"/>
        <end position="138"/>
    </location>
</feature>
<dbReference type="AlphaFoldDB" id="A0A8K0QYQ7"/>
<accession>A0A8K0QYQ7</accession>
<feature type="transmembrane region" description="Helical" evidence="2">
    <location>
        <begin position="452"/>
        <end position="473"/>
    </location>
</feature>
<dbReference type="EMBL" id="JAGMVJ010000020">
    <property type="protein sequence ID" value="KAH7075180.1"/>
    <property type="molecule type" value="Genomic_DNA"/>
</dbReference>
<comment type="caution">
    <text evidence="3">The sequence shown here is derived from an EMBL/GenBank/DDBJ whole genome shotgun (WGS) entry which is preliminary data.</text>
</comment>
<keyword evidence="2" id="KW-1133">Transmembrane helix</keyword>
<evidence type="ECO:0000256" key="1">
    <source>
        <dbReference type="SAM" id="MobiDB-lite"/>
    </source>
</evidence>